<feature type="non-terminal residue" evidence="1">
    <location>
        <position position="1"/>
    </location>
</feature>
<dbReference type="AlphaFoldDB" id="A0A2K3K9K9"/>
<reference evidence="1 2" key="2">
    <citation type="journal article" date="2017" name="Front. Plant Sci.">
        <title>Gene Classification and Mining of Molecular Markers Useful in Red Clover (Trifolium pratense) Breeding.</title>
        <authorList>
            <person name="Istvanek J."/>
            <person name="Dluhosova J."/>
            <person name="Dluhos P."/>
            <person name="Patkova L."/>
            <person name="Nedelnik J."/>
            <person name="Repkova J."/>
        </authorList>
    </citation>
    <scope>NUCLEOTIDE SEQUENCE [LARGE SCALE GENOMIC DNA]</scope>
    <source>
        <strain evidence="2">cv. Tatra</strain>
        <tissue evidence="1">Young leaves</tissue>
    </source>
</reference>
<proteinExistence type="predicted"/>
<evidence type="ECO:0000313" key="1">
    <source>
        <dbReference type="EMBL" id="PNX62986.1"/>
    </source>
</evidence>
<dbReference type="Proteomes" id="UP000236291">
    <property type="component" value="Unassembled WGS sequence"/>
</dbReference>
<name>A0A2K3K9K9_TRIPR</name>
<accession>A0A2K3K9K9</accession>
<organism evidence="1 2">
    <name type="scientific">Trifolium pratense</name>
    <name type="common">Red clover</name>
    <dbReference type="NCBI Taxonomy" id="57577"/>
    <lineage>
        <taxon>Eukaryota</taxon>
        <taxon>Viridiplantae</taxon>
        <taxon>Streptophyta</taxon>
        <taxon>Embryophyta</taxon>
        <taxon>Tracheophyta</taxon>
        <taxon>Spermatophyta</taxon>
        <taxon>Magnoliopsida</taxon>
        <taxon>eudicotyledons</taxon>
        <taxon>Gunneridae</taxon>
        <taxon>Pentapetalae</taxon>
        <taxon>rosids</taxon>
        <taxon>fabids</taxon>
        <taxon>Fabales</taxon>
        <taxon>Fabaceae</taxon>
        <taxon>Papilionoideae</taxon>
        <taxon>50 kb inversion clade</taxon>
        <taxon>NPAAA clade</taxon>
        <taxon>Hologalegina</taxon>
        <taxon>IRL clade</taxon>
        <taxon>Trifolieae</taxon>
        <taxon>Trifolium</taxon>
    </lineage>
</organism>
<reference evidence="1 2" key="1">
    <citation type="journal article" date="2014" name="Am. J. Bot.">
        <title>Genome assembly and annotation for red clover (Trifolium pratense; Fabaceae).</title>
        <authorList>
            <person name="Istvanek J."/>
            <person name="Jaros M."/>
            <person name="Krenek A."/>
            <person name="Repkova J."/>
        </authorList>
    </citation>
    <scope>NUCLEOTIDE SEQUENCE [LARGE SCALE GENOMIC DNA]</scope>
    <source>
        <strain evidence="2">cv. Tatra</strain>
        <tissue evidence="1">Young leaves</tissue>
    </source>
</reference>
<dbReference type="EMBL" id="ASHM01089116">
    <property type="protein sequence ID" value="PNX62986.1"/>
    <property type="molecule type" value="Genomic_DNA"/>
</dbReference>
<evidence type="ECO:0000313" key="2">
    <source>
        <dbReference type="Proteomes" id="UP000236291"/>
    </source>
</evidence>
<protein>
    <submittedName>
        <fullName evidence="1">Uncharacterized protein</fullName>
    </submittedName>
</protein>
<sequence>SKLRIHLLRPNPLRILAVTLNTVCVTAISPVALPPSAIRVTFSSSHDGTPYLIQTSTSEPVQISETATLTNYNGCVYEAYDYRFNKSAIVLDFVF</sequence>
<comment type="caution">
    <text evidence="1">The sequence shown here is derived from an EMBL/GenBank/DDBJ whole genome shotgun (WGS) entry which is preliminary data.</text>
</comment>
<gene>
    <name evidence="1" type="ORF">L195_g053279</name>
</gene>